<dbReference type="InterPro" id="IPR002549">
    <property type="entry name" value="AI-2E-like"/>
</dbReference>
<evidence type="ECO:0000256" key="3">
    <source>
        <dbReference type="ARBA" id="ARBA00022692"/>
    </source>
</evidence>
<feature type="transmembrane region" description="Helical" evidence="6">
    <location>
        <begin position="199"/>
        <end position="223"/>
    </location>
</feature>
<sequence>MSWLVFVAGAGLFLALPFALRAGAIFFMPVMVAIVITLMLAPAQDWMERHKLPPGLSALIVLMAFLFVANVTLVAIVLPATQWVQLLPSRLPQVRENLAPILEAFASLERLMEQISGVLTSKAAPHQAEVVVNTPNSAFELLTGSAPAALVQLMFAILLVYFLLAAYTRMRERTIRNRSSLSGSLRVARLIRDIVQNTASYLLTITMINVSMGAVVAFAMWMLGMPTPLMWGGFAALLNFVPYLGPVIASGLIAFGGLLAFNDPWTALMPAAVFILIHTLEANVVTPSLVGKRLEINPLAILISLSFWGWVWGTVGALIAVPLLIMFKVILDRVGSPDILGFLFDETTLAEPHHDDR</sequence>
<dbReference type="PANTHER" id="PTHR21716:SF16">
    <property type="entry name" value="BLL1467 PROTEIN"/>
    <property type="match status" value="1"/>
</dbReference>
<dbReference type="PANTHER" id="PTHR21716">
    <property type="entry name" value="TRANSMEMBRANE PROTEIN"/>
    <property type="match status" value="1"/>
</dbReference>
<evidence type="ECO:0000256" key="5">
    <source>
        <dbReference type="ARBA" id="ARBA00023136"/>
    </source>
</evidence>
<dbReference type="RefSeq" id="WP_380862904.1">
    <property type="nucleotide sequence ID" value="NZ_JBHRXV010000011.1"/>
</dbReference>
<gene>
    <name evidence="7" type="ORF">ACFOMD_15285</name>
</gene>
<dbReference type="Proteomes" id="UP001595615">
    <property type="component" value="Unassembled WGS sequence"/>
</dbReference>
<comment type="similarity">
    <text evidence="2">Belongs to the autoinducer-2 exporter (AI-2E) (TC 2.A.86) family.</text>
</comment>
<organism evidence="7 8">
    <name type="scientific">Sphingoaurantiacus capsulatus</name>
    <dbReference type="NCBI Taxonomy" id="1771310"/>
    <lineage>
        <taxon>Bacteria</taxon>
        <taxon>Pseudomonadati</taxon>
        <taxon>Pseudomonadota</taxon>
        <taxon>Alphaproteobacteria</taxon>
        <taxon>Sphingomonadales</taxon>
        <taxon>Sphingosinicellaceae</taxon>
        <taxon>Sphingoaurantiacus</taxon>
    </lineage>
</organism>
<comment type="subcellular location">
    <subcellularLocation>
        <location evidence="1">Membrane</location>
        <topology evidence="1">Multi-pass membrane protein</topology>
    </subcellularLocation>
</comment>
<feature type="transmembrane region" description="Helical" evidence="6">
    <location>
        <begin position="268"/>
        <end position="290"/>
    </location>
</feature>
<dbReference type="EMBL" id="JBHRXV010000011">
    <property type="protein sequence ID" value="MFC3713936.1"/>
    <property type="molecule type" value="Genomic_DNA"/>
</dbReference>
<reference evidence="8" key="1">
    <citation type="journal article" date="2019" name="Int. J. Syst. Evol. Microbiol.">
        <title>The Global Catalogue of Microorganisms (GCM) 10K type strain sequencing project: providing services to taxonomists for standard genome sequencing and annotation.</title>
        <authorList>
            <consortium name="The Broad Institute Genomics Platform"/>
            <consortium name="The Broad Institute Genome Sequencing Center for Infectious Disease"/>
            <person name="Wu L."/>
            <person name="Ma J."/>
        </authorList>
    </citation>
    <scope>NUCLEOTIDE SEQUENCE [LARGE SCALE GENOMIC DNA]</scope>
    <source>
        <strain evidence="8">KCTC 42644</strain>
    </source>
</reference>
<evidence type="ECO:0000256" key="6">
    <source>
        <dbReference type="SAM" id="Phobius"/>
    </source>
</evidence>
<feature type="transmembrane region" description="Helical" evidence="6">
    <location>
        <begin position="243"/>
        <end position="261"/>
    </location>
</feature>
<dbReference type="Pfam" id="PF01594">
    <property type="entry name" value="AI-2E_transport"/>
    <property type="match status" value="1"/>
</dbReference>
<evidence type="ECO:0000313" key="7">
    <source>
        <dbReference type="EMBL" id="MFC3713936.1"/>
    </source>
</evidence>
<keyword evidence="3 6" id="KW-0812">Transmembrane</keyword>
<feature type="transmembrane region" description="Helical" evidence="6">
    <location>
        <begin position="25"/>
        <end position="43"/>
    </location>
</feature>
<evidence type="ECO:0000256" key="2">
    <source>
        <dbReference type="ARBA" id="ARBA00009773"/>
    </source>
</evidence>
<name>A0ABV7XDQ9_9SPHN</name>
<proteinExistence type="inferred from homology"/>
<keyword evidence="8" id="KW-1185">Reference proteome</keyword>
<feature type="transmembrane region" description="Helical" evidence="6">
    <location>
        <begin position="149"/>
        <end position="168"/>
    </location>
</feature>
<feature type="transmembrane region" description="Helical" evidence="6">
    <location>
        <begin position="55"/>
        <end position="78"/>
    </location>
</feature>
<protein>
    <submittedName>
        <fullName evidence="7">AI-2E family transporter</fullName>
    </submittedName>
</protein>
<feature type="transmembrane region" description="Helical" evidence="6">
    <location>
        <begin position="310"/>
        <end position="331"/>
    </location>
</feature>
<keyword evidence="5 6" id="KW-0472">Membrane</keyword>
<evidence type="ECO:0000256" key="4">
    <source>
        <dbReference type="ARBA" id="ARBA00022989"/>
    </source>
</evidence>
<evidence type="ECO:0000256" key="1">
    <source>
        <dbReference type="ARBA" id="ARBA00004141"/>
    </source>
</evidence>
<evidence type="ECO:0000313" key="8">
    <source>
        <dbReference type="Proteomes" id="UP001595615"/>
    </source>
</evidence>
<comment type="caution">
    <text evidence="7">The sequence shown here is derived from an EMBL/GenBank/DDBJ whole genome shotgun (WGS) entry which is preliminary data.</text>
</comment>
<keyword evidence="4 6" id="KW-1133">Transmembrane helix</keyword>
<accession>A0ABV7XDQ9</accession>